<sequence>MDTLLPALRINDTSLPAERQQCLLKASKETKDQQGRSQFAGLQDHRLRDPKTAIKEDAAVVQRVKMAERYAPAQQDISRLMYVLVKMLWLRSPKASRSSPEKASILKA</sequence>
<dbReference type="AlphaFoldDB" id="A0A6A5FN57"/>
<dbReference type="EMBL" id="VHII01000002">
    <property type="protein sequence ID" value="KAF1393535.1"/>
    <property type="molecule type" value="Genomic_DNA"/>
</dbReference>
<evidence type="ECO:0000256" key="1">
    <source>
        <dbReference type="SAM" id="MobiDB-lite"/>
    </source>
</evidence>
<name>A0A6A5FN57_PERFL</name>
<gene>
    <name evidence="2" type="ORF">PFLUV_G00017000</name>
</gene>
<protein>
    <submittedName>
        <fullName evidence="2">Uncharacterized protein</fullName>
    </submittedName>
</protein>
<evidence type="ECO:0000313" key="3">
    <source>
        <dbReference type="Proteomes" id="UP000465112"/>
    </source>
</evidence>
<reference evidence="2 3" key="1">
    <citation type="submission" date="2019-06" db="EMBL/GenBank/DDBJ databases">
        <title>A chromosome-scale genome assembly of the European perch, Perca fluviatilis.</title>
        <authorList>
            <person name="Roques C."/>
            <person name="Zahm M."/>
            <person name="Cabau C."/>
            <person name="Klopp C."/>
            <person name="Bouchez O."/>
            <person name="Donnadieu C."/>
            <person name="Kuhl H."/>
            <person name="Gislard M."/>
            <person name="Guendouz S."/>
            <person name="Journot L."/>
            <person name="Haffray P."/>
            <person name="Bestin A."/>
            <person name="Morvezen R."/>
            <person name="Feron R."/>
            <person name="Wen M."/>
            <person name="Jouanno E."/>
            <person name="Herpin A."/>
            <person name="Schartl M."/>
            <person name="Postlethwait J."/>
            <person name="Schaerlinger B."/>
            <person name="Chardard D."/>
            <person name="Lecocq T."/>
            <person name="Poncet C."/>
            <person name="Jaffrelo L."/>
            <person name="Lampietro C."/>
            <person name="Guiguen Y."/>
        </authorList>
    </citation>
    <scope>NUCLEOTIDE SEQUENCE [LARGE SCALE GENOMIC DNA]</scope>
    <source>
        <tissue evidence="2">Blood</tissue>
    </source>
</reference>
<proteinExistence type="predicted"/>
<feature type="region of interest" description="Disordered" evidence="1">
    <location>
        <begin position="27"/>
        <end position="48"/>
    </location>
</feature>
<dbReference type="Proteomes" id="UP000465112">
    <property type="component" value="Chromosome 2"/>
</dbReference>
<organism evidence="2 3">
    <name type="scientific">Perca fluviatilis</name>
    <name type="common">European perch</name>
    <dbReference type="NCBI Taxonomy" id="8168"/>
    <lineage>
        <taxon>Eukaryota</taxon>
        <taxon>Metazoa</taxon>
        <taxon>Chordata</taxon>
        <taxon>Craniata</taxon>
        <taxon>Vertebrata</taxon>
        <taxon>Euteleostomi</taxon>
        <taxon>Actinopterygii</taxon>
        <taxon>Neopterygii</taxon>
        <taxon>Teleostei</taxon>
        <taxon>Neoteleostei</taxon>
        <taxon>Acanthomorphata</taxon>
        <taxon>Eupercaria</taxon>
        <taxon>Perciformes</taxon>
        <taxon>Percoidei</taxon>
        <taxon>Percidae</taxon>
        <taxon>Percinae</taxon>
        <taxon>Perca</taxon>
    </lineage>
</organism>
<evidence type="ECO:0000313" key="2">
    <source>
        <dbReference type="EMBL" id="KAF1393535.1"/>
    </source>
</evidence>
<comment type="caution">
    <text evidence="2">The sequence shown here is derived from an EMBL/GenBank/DDBJ whole genome shotgun (WGS) entry which is preliminary data.</text>
</comment>
<keyword evidence="3" id="KW-1185">Reference proteome</keyword>
<accession>A0A6A5FN57</accession>